<dbReference type="RefSeq" id="WP_231318960.1">
    <property type="nucleotide sequence ID" value="NZ_CP088156.1"/>
</dbReference>
<organism evidence="1 2">
    <name type="scientific">Bradyrhizobium ontarionense</name>
    <dbReference type="NCBI Taxonomy" id="2898149"/>
    <lineage>
        <taxon>Bacteria</taxon>
        <taxon>Pseudomonadati</taxon>
        <taxon>Pseudomonadota</taxon>
        <taxon>Alphaproteobacteria</taxon>
        <taxon>Hyphomicrobiales</taxon>
        <taxon>Nitrobacteraceae</taxon>
        <taxon>Bradyrhizobium</taxon>
    </lineage>
</organism>
<protein>
    <submittedName>
        <fullName evidence="1">Uncharacterized protein</fullName>
    </submittedName>
</protein>
<dbReference type="Proteomes" id="UP001431010">
    <property type="component" value="Chromosome"/>
</dbReference>
<accession>A0ABY3R8B0</accession>
<dbReference type="EMBL" id="CP088156">
    <property type="protein sequence ID" value="UFZ03056.1"/>
    <property type="molecule type" value="Genomic_DNA"/>
</dbReference>
<evidence type="ECO:0000313" key="2">
    <source>
        <dbReference type="Proteomes" id="UP001431010"/>
    </source>
</evidence>
<gene>
    <name evidence="1" type="ORF">LQG66_27980</name>
</gene>
<proteinExistence type="predicted"/>
<reference evidence="1" key="1">
    <citation type="journal article" date="2024" name="Antonie Van Leeuwenhoek">
        <title>Bradyrhizobium ontarionense sp. nov., a novel bacterial symbiont isolated from Aeschynomene indica (Indian jointvetch), harbours photosynthesis, nitrogen fixation and nitrous oxide (N2O) reductase genes.</title>
        <authorList>
            <person name="Bromfield E.S.P."/>
            <person name="Cloutier S."/>
        </authorList>
    </citation>
    <scope>NUCLEOTIDE SEQUENCE</scope>
    <source>
        <strain evidence="1">A19</strain>
    </source>
</reference>
<sequence>MQAETAWVKPPFQVGGLDHLAVQATCINIYGRLLPGITNVTDRARYYSFYPWLIWAFDKAGHREFNDNFVERFRRADCLFCLVSQRHADVCGDDADDHSAAMVGSDTLADVARALGADGVIRLSDFSLREGAKKRYFANKLGGLGQYYLGVLRELSIIDGDATAGIRYTRQLGSVIAEQMDCSVNRALFMEAVDTDRVTAAELDALHGFCPCQLCNNPGEQKILGELFFVRDRFRDTEALPRQRSLKIILQLADLLYAKGEQLSEPLFRACIYSGSLPGGTPWAVPSALANTREKWAIYARNELLSIAVQGLFYALLDAYEASGLRMDASTDIANWFTEQREVLEALDELGQQRTFSECVADSKSWLPALADWSEKMHEVQLTERIAALSRGIKSAENRKQIVSAALKTLIALARRTNSADRQYADLVFEPDYFRYYPINLESFARHVSGSWASSTIGEVLRWLAINWGLEIHLRVALRKLRGQSQSTFRIRPSDRGMEVIAIPPAVHTRPRFNQAVRVLKDIGALEKAPLGWQLSPIGRAQFELADAQ</sequence>
<evidence type="ECO:0000313" key="1">
    <source>
        <dbReference type="EMBL" id="UFZ03056.1"/>
    </source>
</evidence>
<keyword evidence="2" id="KW-1185">Reference proteome</keyword>
<name>A0ABY3R8B0_9BRAD</name>